<gene>
    <name evidence="1" type="ORF">UFOVP907_46</name>
</gene>
<accession>A0A6J5PG53</accession>
<organism evidence="1">
    <name type="scientific">uncultured Caudovirales phage</name>
    <dbReference type="NCBI Taxonomy" id="2100421"/>
    <lineage>
        <taxon>Viruses</taxon>
        <taxon>Duplodnaviria</taxon>
        <taxon>Heunggongvirae</taxon>
        <taxon>Uroviricota</taxon>
        <taxon>Caudoviricetes</taxon>
        <taxon>Peduoviridae</taxon>
        <taxon>Maltschvirus</taxon>
        <taxon>Maltschvirus maltsch</taxon>
    </lineage>
</organism>
<dbReference type="EMBL" id="LR796857">
    <property type="protein sequence ID" value="CAB4170037.1"/>
    <property type="molecule type" value="Genomic_DNA"/>
</dbReference>
<evidence type="ECO:0000313" key="1">
    <source>
        <dbReference type="EMBL" id="CAB4170037.1"/>
    </source>
</evidence>
<name>A0A6J5PG53_9CAUD</name>
<proteinExistence type="predicted"/>
<reference evidence="1" key="1">
    <citation type="submission" date="2020-05" db="EMBL/GenBank/DDBJ databases">
        <authorList>
            <person name="Chiriac C."/>
            <person name="Salcher M."/>
            <person name="Ghai R."/>
            <person name="Kavagutti S V."/>
        </authorList>
    </citation>
    <scope>NUCLEOTIDE SEQUENCE</scope>
</reference>
<protein>
    <submittedName>
        <fullName evidence="1">Uncharacterized protein</fullName>
    </submittedName>
</protein>
<sequence length="52" mass="6289">MTLYYIESNDYDDVLVELNPEDTRDLFDDEKNAIKQQSGDTSEFYNWLLQRH</sequence>